<organism evidence="1 2">
    <name type="scientific">Streptomyces pratensis (strain ATCC 33331 / IAF-45CD)</name>
    <dbReference type="NCBI Taxonomy" id="591167"/>
    <lineage>
        <taxon>Bacteria</taxon>
        <taxon>Bacillati</taxon>
        <taxon>Actinomycetota</taxon>
        <taxon>Actinomycetes</taxon>
        <taxon>Kitasatosporales</taxon>
        <taxon>Streptomycetaceae</taxon>
        <taxon>Streptomyces</taxon>
    </lineage>
</organism>
<dbReference type="Pfam" id="PF19374">
    <property type="entry name" value="DUF5949"/>
    <property type="match status" value="1"/>
</dbReference>
<evidence type="ECO:0000313" key="1">
    <source>
        <dbReference type="EMBL" id="ADW02559.1"/>
    </source>
</evidence>
<accession>A0A8D4BE42</accession>
<dbReference type="EMBL" id="CP002475">
    <property type="protein sequence ID" value="ADW02559.1"/>
    <property type="molecule type" value="Genomic_DNA"/>
</dbReference>
<sequence length="166" mass="17283">MTSPKAATAPFTPAQLGTQILIGWSGSNPGTGRETAFLLTYSLGDGSDGPEAGEQAMRTALGRSGLRVGGETLDASEHPNLPVKLLVQAGQAVLTLPHFNAQYTVPPEWLAVARSEGKVHGMFATRPWPAAVPGQPVSEELLASFVGDPEIIGTSAHCLMPVRTLG</sequence>
<dbReference type="OrthoDB" id="4309362at2"/>
<protein>
    <submittedName>
        <fullName evidence="1">Uncharacterized protein</fullName>
    </submittedName>
</protein>
<gene>
    <name evidence="1" type="ordered locus">Sfla_1105</name>
</gene>
<proteinExistence type="predicted"/>
<reference evidence="1 2" key="1">
    <citation type="submission" date="2011-01" db="EMBL/GenBank/DDBJ databases">
        <title>Complete sequence of chromosome of Streptomyces flavogriseus ATCC 33331.</title>
        <authorList>
            <consortium name="US DOE Joint Genome Institute"/>
            <person name="Lucas S."/>
            <person name="Copeland A."/>
            <person name="Lapidus A."/>
            <person name="Cheng J.-F."/>
            <person name="Goodwin L."/>
            <person name="Pitluck S."/>
            <person name="Davenport K."/>
            <person name="Detter J.C."/>
            <person name="Han C."/>
            <person name="Tapia R."/>
            <person name="Land M."/>
            <person name="Hauser L."/>
            <person name="Kyrpides N."/>
            <person name="Ivanova N."/>
            <person name="Ovchinnikova G."/>
            <person name="Pagani I."/>
            <person name="Brumm P."/>
            <person name="Mead D."/>
            <person name="Woyke T."/>
        </authorList>
    </citation>
    <scope>NUCLEOTIDE SEQUENCE [LARGE SCALE GENOMIC DNA]</scope>
    <source>
        <strain evidence="2">ATCC 33331 / IAF-45CD</strain>
    </source>
</reference>
<name>A0A8D4BE42_STRFA</name>
<dbReference type="InterPro" id="IPR045993">
    <property type="entry name" value="DUF5949"/>
</dbReference>
<evidence type="ECO:0000313" key="2">
    <source>
        <dbReference type="Proteomes" id="UP000002066"/>
    </source>
</evidence>
<dbReference type="AlphaFoldDB" id="A0A8D4BE42"/>
<dbReference type="KEGG" id="sfa:Sfla_1105"/>
<dbReference type="Proteomes" id="UP000002066">
    <property type="component" value="Chromosome"/>
</dbReference>